<evidence type="ECO:0000256" key="1">
    <source>
        <dbReference type="SAM" id="MobiDB-lite"/>
    </source>
</evidence>
<evidence type="ECO:0000313" key="3">
    <source>
        <dbReference type="Proteomes" id="UP000485058"/>
    </source>
</evidence>
<sequence>MLSVYEDAARKAVMTELFGSIDPVGGDGCGGGHPGPWARAVASSNPRNGDHVLPTSTQPACLSAWPLHRSLVSTAVYPGTASGE</sequence>
<dbReference type="EMBL" id="BLLF01001711">
    <property type="protein sequence ID" value="GFH20858.1"/>
    <property type="molecule type" value="Genomic_DNA"/>
</dbReference>
<accession>A0A699ZR30</accession>
<gene>
    <name evidence="2" type="ORF">HaLaN_18052</name>
</gene>
<dbReference type="Proteomes" id="UP000485058">
    <property type="component" value="Unassembled WGS sequence"/>
</dbReference>
<protein>
    <submittedName>
        <fullName evidence="2">Uncharacterized protein</fullName>
    </submittedName>
</protein>
<organism evidence="2 3">
    <name type="scientific">Haematococcus lacustris</name>
    <name type="common">Green alga</name>
    <name type="synonym">Haematococcus pluvialis</name>
    <dbReference type="NCBI Taxonomy" id="44745"/>
    <lineage>
        <taxon>Eukaryota</taxon>
        <taxon>Viridiplantae</taxon>
        <taxon>Chlorophyta</taxon>
        <taxon>core chlorophytes</taxon>
        <taxon>Chlorophyceae</taxon>
        <taxon>CS clade</taxon>
        <taxon>Chlamydomonadales</taxon>
        <taxon>Haematococcaceae</taxon>
        <taxon>Haematococcus</taxon>
    </lineage>
</organism>
<evidence type="ECO:0000313" key="2">
    <source>
        <dbReference type="EMBL" id="GFH20858.1"/>
    </source>
</evidence>
<reference evidence="2 3" key="1">
    <citation type="submission" date="2020-02" db="EMBL/GenBank/DDBJ databases">
        <title>Draft genome sequence of Haematococcus lacustris strain NIES-144.</title>
        <authorList>
            <person name="Morimoto D."/>
            <person name="Nakagawa S."/>
            <person name="Yoshida T."/>
            <person name="Sawayama S."/>
        </authorList>
    </citation>
    <scope>NUCLEOTIDE SEQUENCE [LARGE SCALE GENOMIC DNA]</scope>
    <source>
        <strain evidence="2 3">NIES-144</strain>
    </source>
</reference>
<name>A0A699ZR30_HAELA</name>
<comment type="caution">
    <text evidence="2">The sequence shown here is derived from an EMBL/GenBank/DDBJ whole genome shotgun (WGS) entry which is preliminary data.</text>
</comment>
<feature type="region of interest" description="Disordered" evidence="1">
    <location>
        <begin position="29"/>
        <end position="52"/>
    </location>
</feature>
<keyword evidence="3" id="KW-1185">Reference proteome</keyword>
<proteinExistence type="predicted"/>
<dbReference type="AlphaFoldDB" id="A0A699ZR30"/>